<sequence length="176" mass="19433">MTDQISFLLSTTITAWAGRCSQCSDVISSEISLVRNVVIREDIAIGQIKKILNIRFSDLYESLYEIADVLSCIANAELPKNHLQNAEVGKIVAGLQNRERMYECGNLIIYQSENPIPILNFLAAPADGEIPENLSYLIYCSRGRVQHIPDILPFVFTCATSCNVPSLSDTAVHGTI</sequence>
<comment type="caution">
    <text evidence="1">The sequence shown here is derived from an EMBL/GenBank/DDBJ whole genome shotgun (WGS) entry which is preliminary data.</text>
</comment>
<evidence type="ECO:0000313" key="2">
    <source>
        <dbReference type="Proteomes" id="UP001151699"/>
    </source>
</evidence>
<organism evidence="1 2">
    <name type="scientific">Pseudolycoriella hygida</name>
    <dbReference type="NCBI Taxonomy" id="35572"/>
    <lineage>
        <taxon>Eukaryota</taxon>
        <taxon>Metazoa</taxon>
        <taxon>Ecdysozoa</taxon>
        <taxon>Arthropoda</taxon>
        <taxon>Hexapoda</taxon>
        <taxon>Insecta</taxon>
        <taxon>Pterygota</taxon>
        <taxon>Neoptera</taxon>
        <taxon>Endopterygota</taxon>
        <taxon>Diptera</taxon>
        <taxon>Nematocera</taxon>
        <taxon>Sciaroidea</taxon>
        <taxon>Sciaridae</taxon>
        <taxon>Pseudolycoriella</taxon>
    </lineage>
</organism>
<reference evidence="1" key="1">
    <citation type="submission" date="2022-07" db="EMBL/GenBank/DDBJ databases">
        <authorList>
            <person name="Trinca V."/>
            <person name="Uliana J.V.C."/>
            <person name="Torres T.T."/>
            <person name="Ward R.J."/>
            <person name="Monesi N."/>
        </authorList>
    </citation>
    <scope>NUCLEOTIDE SEQUENCE</scope>
    <source>
        <strain evidence="1">HSMRA1968</strain>
        <tissue evidence="1">Whole embryos</tissue>
    </source>
</reference>
<dbReference type="Proteomes" id="UP001151699">
    <property type="component" value="Chromosome X"/>
</dbReference>
<gene>
    <name evidence="1" type="ORF">Bhyg_12901</name>
</gene>
<evidence type="ECO:0000313" key="1">
    <source>
        <dbReference type="EMBL" id="KAJ6640152.1"/>
    </source>
</evidence>
<dbReference type="EMBL" id="WJQU01000003">
    <property type="protein sequence ID" value="KAJ6640152.1"/>
    <property type="molecule type" value="Genomic_DNA"/>
</dbReference>
<dbReference type="AlphaFoldDB" id="A0A9Q0N0G4"/>
<name>A0A9Q0N0G4_9DIPT</name>
<proteinExistence type="predicted"/>
<keyword evidence="2" id="KW-1185">Reference proteome</keyword>
<accession>A0A9Q0N0G4</accession>
<protein>
    <submittedName>
        <fullName evidence="1">Uncharacterized protein</fullName>
    </submittedName>
</protein>